<dbReference type="Pfam" id="PF00656">
    <property type="entry name" value="Peptidase_C14"/>
    <property type="match status" value="1"/>
</dbReference>
<sequence>MFQTPALLKLTSTAHYGKTRSVPLVFSSRLFALLIGVNNYASSDIRPLHGAVADAQSFQTYLLQLGVPEDNITILLDESATRSAILGELRHLADDPSIQPEDPILIFYAGYGSEMASPSSWKAAGLDDMVQFFIPHDVCWKPGETAVAPIPDRTLNALLDAIADKKGDNIVVVMDSCPSYPQTRIYRGSSELIRSVCLPADFQLEESQDQDIWSRIPTNRSLRSHVLLTACGPGSYGQAYESNGRGDFTVALLHFLEESKIDDLRYRDIVMRMHIDLKQNPQCQGCNRDRYIFTTTSAPPPIEHYATGCTHTNGTFAHFVNGGAVHGLAAGDEFDVYAHIICPEPAGTLVVEKVGSFYSTARVIPRPITDGSPGVLILPGTTVAIRVKWEPLCVYIEPQAMAVEMLPLLSCTAQPVSGFVFVDDPECSSIVISIQQNRTFFRLRPICSTHLFDIIEPTAEELARLLKAARLFMAEVGRCSDFQDVTIRHNIKVEVYELDASPSPAGLLSAKAISYKNELRDWYDVIGPVMLREGSCYALKLINNCAYDLYPTVAYFDSSNGFHIDTLYQPPTTRSHLDPPLRKGGGTLTIGYGPNGSPLVIPPLPTRPPRPPPPRPGSGPGSNRDWDWDGEAKRCLKITLCSRPQDPNYDDRSFRVAGCLPGDSDVKGPWAEMKLDILPCE</sequence>
<dbReference type="PANTHER" id="PTHR48104:SF30">
    <property type="entry name" value="METACASPASE-1"/>
    <property type="match status" value="1"/>
</dbReference>
<reference evidence="7" key="1">
    <citation type="journal article" date="2014" name="Proc. Natl. Acad. Sci. U.S.A.">
        <title>Extensive sampling of basidiomycete genomes demonstrates inadequacy of the white-rot/brown-rot paradigm for wood decay fungi.</title>
        <authorList>
            <person name="Riley R."/>
            <person name="Salamov A.A."/>
            <person name="Brown D.W."/>
            <person name="Nagy L.G."/>
            <person name="Floudas D."/>
            <person name="Held B.W."/>
            <person name="Levasseur A."/>
            <person name="Lombard V."/>
            <person name="Morin E."/>
            <person name="Otillar R."/>
            <person name="Lindquist E.A."/>
            <person name="Sun H."/>
            <person name="LaButti K.M."/>
            <person name="Schmutz J."/>
            <person name="Jabbour D."/>
            <person name="Luo H."/>
            <person name="Baker S.E."/>
            <person name="Pisabarro A.G."/>
            <person name="Walton J.D."/>
            <person name="Blanchette R.A."/>
            <person name="Henrissat B."/>
            <person name="Martin F."/>
            <person name="Cullen D."/>
            <person name="Hibbett D.S."/>
            <person name="Grigoriev I.V."/>
        </authorList>
    </citation>
    <scope>NUCLEOTIDE SEQUENCE [LARGE SCALE GENOMIC DNA]</scope>
    <source>
        <strain evidence="7">CBS 339.88</strain>
    </source>
</reference>
<proteinExistence type="inferred from homology"/>
<evidence type="ECO:0000259" key="5">
    <source>
        <dbReference type="Pfam" id="PF00656"/>
    </source>
</evidence>
<dbReference type="InterPro" id="IPR029030">
    <property type="entry name" value="Caspase-like_dom_sf"/>
</dbReference>
<evidence type="ECO:0000256" key="4">
    <source>
        <dbReference type="SAM" id="MobiDB-lite"/>
    </source>
</evidence>
<keyword evidence="3" id="KW-0645">Protease</keyword>
<dbReference type="PANTHER" id="PTHR48104">
    <property type="entry name" value="METACASPASE-4"/>
    <property type="match status" value="1"/>
</dbReference>
<dbReference type="AlphaFoldDB" id="A0A067STY0"/>
<evidence type="ECO:0000313" key="7">
    <source>
        <dbReference type="Proteomes" id="UP000027222"/>
    </source>
</evidence>
<dbReference type="Gene3D" id="3.40.50.1460">
    <property type="match status" value="1"/>
</dbReference>
<accession>A0A067STY0</accession>
<dbReference type="GO" id="GO:0005737">
    <property type="term" value="C:cytoplasm"/>
    <property type="evidence" value="ECO:0007669"/>
    <property type="project" value="TreeGrafter"/>
</dbReference>
<evidence type="ECO:0000256" key="3">
    <source>
        <dbReference type="ARBA" id="ARBA00022807"/>
    </source>
</evidence>
<protein>
    <recommendedName>
        <fullName evidence="5">Peptidase C14 caspase domain-containing protein</fullName>
    </recommendedName>
</protein>
<feature type="region of interest" description="Disordered" evidence="4">
    <location>
        <begin position="573"/>
        <end position="626"/>
    </location>
</feature>
<dbReference type="HOGENOM" id="CLU_011935_1_0_1"/>
<keyword evidence="3" id="KW-0378">Hydrolase</keyword>
<keyword evidence="2" id="KW-0053">Apoptosis</keyword>
<feature type="compositionally biased region" description="Pro residues" evidence="4">
    <location>
        <begin position="600"/>
        <end position="617"/>
    </location>
</feature>
<gene>
    <name evidence="6" type="ORF">GALMADRAFT_141429</name>
</gene>
<dbReference type="GO" id="GO:0004197">
    <property type="term" value="F:cysteine-type endopeptidase activity"/>
    <property type="evidence" value="ECO:0007669"/>
    <property type="project" value="InterPro"/>
</dbReference>
<dbReference type="InterPro" id="IPR050452">
    <property type="entry name" value="Metacaspase"/>
</dbReference>
<dbReference type="SUPFAM" id="SSF52129">
    <property type="entry name" value="Caspase-like"/>
    <property type="match status" value="1"/>
</dbReference>
<dbReference type="GO" id="GO:0006915">
    <property type="term" value="P:apoptotic process"/>
    <property type="evidence" value="ECO:0007669"/>
    <property type="project" value="UniProtKB-KW"/>
</dbReference>
<keyword evidence="3" id="KW-0788">Thiol protease</keyword>
<dbReference type="Proteomes" id="UP000027222">
    <property type="component" value="Unassembled WGS sequence"/>
</dbReference>
<keyword evidence="7" id="KW-1185">Reference proteome</keyword>
<evidence type="ECO:0000256" key="2">
    <source>
        <dbReference type="ARBA" id="ARBA00022703"/>
    </source>
</evidence>
<name>A0A067STY0_GALM3</name>
<comment type="similarity">
    <text evidence="1">Belongs to the peptidase C14B family.</text>
</comment>
<dbReference type="EMBL" id="KL142383">
    <property type="protein sequence ID" value="KDR74385.1"/>
    <property type="molecule type" value="Genomic_DNA"/>
</dbReference>
<dbReference type="InterPro" id="IPR011600">
    <property type="entry name" value="Pept_C14_caspase"/>
</dbReference>
<evidence type="ECO:0000256" key="1">
    <source>
        <dbReference type="ARBA" id="ARBA00009005"/>
    </source>
</evidence>
<dbReference type="OrthoDB" id="10255174at2759"/>
<organism evidence="6 7">
    <name type="scientific">Galerina marginata (strain CBS 339.88)</name>
    <dbReference type="NCBI Taxonomy" id="685588"/>
    <lineage>
        <taxon>Eukaryota</taxon>
        <taxon>Fungi</taxon>
        <taxon>Dikarya</taxon>
        <taxon>Basidiomycota</taxon>
        <taxon>Agaricomycotina</taxon>
        <taxon>Agaricomycetes</taxon>
        <taxon>Agaricomycetidae</taxon>
        <taxon>Agaricales</taxon>
        <taxon>Agaricineae</taxon>
        <taxon>Strophariaceae</taxon>
        <taxon>Galerina</taxon>
    </lineage>
</organism>
<dbReference type="GO" id="GO:0006508">
    <property type="term" value="P:proteolysis"/>
    <property type="evidence" value="ECO:0007669"/>
    <property type="project" value="InterPro"/>
</dbReference>
<evidence type="ECO:0000313" key="6">
    <source>
        <dbReference type="EMBL" id="KDR74385.1"/>
    </source>
</evidence>
<feature type="domain" description="Peptidase C14 caspase" evidence="5">
    <location>
        <begin position="31"/>
        <end position="285"/>
    </location>
</feature>